<gene>
    <name evidence="1" type="ORF">LCGC14_2245510</name>
</gene>
<protein>
    <submittedName>
        <fullName evidence="1">Uncharacterized protein</fullName>
    </submittedName>
</protein>
<evidence type="ECO:0000313" key="1">
    <source>
        <dbReference type="EMBL" id="KKL56429.1"/>
    </source>
</evidence>
<sequence length="117" mass="11670">MVLKSQVKSSAVTVTDSATVLPATALTGRQAIDIVNFGAATIYVGHSGVTVANGRPVLAGANYPVDLGEKALIYAIVASGTVSGSTVLVTTDHTTSGSALVVGIITDTNATPPTASW</sequence>
<dbReference type="EMBL" id="LAZR01030498">
    <property type="protein sequence ID" value="KKL56429.1"/>
    <property type="molecule type" value="Genomic_DNA"/>
</dbReference>
<organism evidence="1">
    <name type="scientific">marine sediment metagenome</name>
    <dbReference type="NCBI Taxonomy" id="412755"/>
    <lineage>
        <taxon>unclassified sequences</taxon>
        <taxon>metagenomes</taxon>
        <taxon>ecological metagenomes</taxon>
    </lineage>
</organism>
<accession>A0A0F9D4D6</accession>
<name>A0A0F9D4D6_9ZZZZ</name>
<reference evidence="1" key="1">
    <citation type="journal article" date="2015" name="Nature">
        <title>Complex archaea that bridge the gap between prokaryotes and eukaryotes.</title>
        <authorList>
            <person name="Spang A."/>
            <person name="Saw J.H."/>
            <person name="Jorgensen S.L."/>
            <person name="Zaremba-Niedzwiedzka K."/>
            <person name="Martijn J."/>
            <person name="Lind A.E."/>
            <person name="van Eijk R."/>
            <person name="Schleper C."/>
            <person name="Guy L."/>
            <person name="Ettema T.J."/>
        </authorList>
    </citation>
    <scope>NUCLEOTIDE SEQUENCE</scope>
</reference>
<dbReference type="AlphaFoldDB" id="A0A0F9D4D6"/>
<proteinExistence type="predicted"/>
<comment type="caution">
    <text evidence="1">The sequence shown here is derived from an EMBL/GenBank/DDBJ whole genome shotgun (WGS) entry which is preliminary data.</text>
</comment>